<dbReference type="GO" id="GO:0005634">
    <property type="term" value="C:nucleus"/>
    <property type="evidence" value="ECO:0007669"/>
    <property type="project" value="TreeGrafter"/>
</dbReference>
<dbReference type="AlphaFoldDB" id="A0A6A6HJQ2"/>
<feature type="domain" description="C2H2-type" evidence="2">
    <location>
        <begin position="101"/>
        <end position="130"/>
    </location>
</feature>
<evidence type="ECO:0000313" key="4">
    <source>
        <dbReference type="Proteomes" id="UP000800092"/>
    </source>
</evidence>
<dbReference type="EMBL" id="ML991777">
    <property type="protein sequence ID" value="KAF2238059.1"/>
    <property type="molecule type" value="Genomic_DNA"/>
</dbReference>
<organism evidence="3 4">
    <name type="scientific">Viridothelium virens</name>
    <name type="common">Speckled blister lichen</name>
    <name type="synonym">Trypethelium virens</name>
    <dbReference type="NCBI Taxonomy" id="1048519"/>
    <lineage>
        <taxon>Eukaryota</taxon>
        <taxon>Fungi</taxon>
        <taxon>Dikarya</taxon>
        <taxon>Ascomycota</taxon>
        <taxon>Pezizomycotina</taxon>
        <taxon>Dothideomycetes</taxon>
        <taxon>Dothideomycetes incertae sedis</taxon>
        <taxon>Trypetheliales</taxon>
        <taxon>Trypetheliaceae</taxon>
        <taxon>Viridothelium</taxon>
    </lineage>
</organism>
<feature type="compositionally biased region" description="Basic and acidic residues" evidence="1">
    <location>
        <begin position="191"/>
        <end position="211"/>
    </location>
</feature>
<dbReference type="InterPro" id="IPR013087">
    <property type="entry name" value="Znf_C2H2_type"/>
</dbReference>
<dbReference type="Pfam" id="PF26177">
    <property type="entry name" value="zf_C2H2_17_1st"/>
    <property type="match status" value="1"/>
</dbReference>
<dbReference type="Proteomes" id="UP000800092">
    <property type="component" value="Unassembled WGS sequence"/>
</dbReference>
<feature type="region of interest" description="Disordered" evidence="1">
    <location>
        <begin position="1"/>
        <end position="30"/>
    </location>
</feature>
<dbReference type="InterPro" id="IPR059095">
    <property type="entry name" value="Znf_C2H2_17_2nd"/>
</dbReference>
<dbReference type="InterPro" id="IPR059009">
    <property type="entry name" value="Znf_C2H2_17_1st"/>
</dbReference>
<dbReference type="InterPro" id="IPR051061">
    <property type="entry name" value="Zinc_finger_trans_reg"/>
</dbReference>
<dbReference type="PANTHER" id="PTHR46179">
    <property type="entry name" value="ZINC FINGER PROTEIN"/>
    <property type="match status" value="1"/>
</dbReference>
<dbReference type="GO" id="GO:0006357">
    <property type="term" value="P:regulation of transcription by RNA polymerase II"/>
    <property type="evidence" value="ECO:0007669"/>
    <property type="project" value="TreeGrafter"/>
</dbReference>
<name>A0A6A6HJQ2_VIRVR</name>
<accession>A0A6A6HJQ2</accession>
<dbReference type="SMART" id="SM00355">
    <property type="entry name" value="ZnF_C2H2"/>
    <property type="match status" value="3"/>
</dbReference>
<feature type="domain" description="C2H2-type" evidence="2">
    <location>
        <begin position="40"/>
        <end position="60"/>
    </location>
</feature>
<proteinExistence type="predicted"/>
<feature type="domain" description="C2H2-type" evidence="2">
    <location>
        <begin position="64"/>
        <end position="91"/>
    </location>
</feature>
<dbReference type="OrthoDB" id="5305647at2759"/>
<feature type="region of interest" description="Disordered" evidence="1">
    <location>
        <begin position="129"/>
        <end position="211"/>
    </location>
</feature>
<feature type="compositionally biased region" description="Basic and acidic residues" evidence="1">
    <location>
        <begin position="129"/>
        <end position="143"/>
    </location>
</feature>
<evidence type="ECO:0000313" key="3">
    <source>
        <dbReference type="EMBL" id="KAF2238059.1"/>
    </source>
</evidence>
<dbReference type="PANTHER" id="PTHR46179:SF24">
    <property type="entry name" value="C2H2-TYPE DOMAIN-CONTAINING PROTEIN"/>
    <property type="match status" value="1"/>
</dbReference>
<feature type="compositionally biased region" description="Acidic residues" evidence="1">
    <location>
        <begin position="148"/>
        <end position="162"/>
    </location>
</feature>
<sequence>MSDLQSEQDRSYRLPRIVPPRREGEPPKNANGKLICIVDTRCDHLTFERKCEWSKHMDKHDRPYKCSYPQCSKLQGFTYSGGLLRHEREVHKKHGGPRESLMCPYKDCKRSTGAGFTRKENLNEHLRRVHRRAEDEHPSKSDDPSVLDQDDPAEAQGEDESDLLLGKRKRDATMNEAATTSYGVSEDELRDEVKRLRRENEEQKRQNAEKDAKIEYLEATIRHFAGQPR</sequence>
<reference evidence="3" key="1">
    <citation type="journal article" date="2020" name="Stud. Mycol.">
        <title>101 Dothideomycetes genomes: a test case for predicting lifestyles and emergence of pathogens.</title>
        <authorList>
            <person name="Haridas S."/>
            <person name="Albert R."/>
            <person name="Binder M."/>
            <person name="Bloem J."/>
            <person name="Labutti K."/>
            <person name="Salamov A."/>
            <person name="Andreopoulos B."/>
            <person name="Baker S."/>
            <person name="Barry K."/>
            <person name="Bills G."/>
            <person name="Bluhm B."/>
            <person name="Cannon C."/>
            <person name="Castanera R."/>
            <person name="Culley D."/>
            <person name="Daum C."/>
            <person name="Ezra D."/>
            <person name="Gonzalez J."/>
            <person name="Henrissat B."/>
            <person name="Kuo A."/>
            <person name="Liang C."/>
            <person name="Lipzen A."/>
            <person name="Lutzoni F."/>
            <person name="Magnuson J."/>
            <person name="Mondo S."/>
            <person name="Nolan M."/>
            <person name="Ohm R."/>
            <person name="Pangilinan J."/>
            <person name="Park H.-J."/>
            <person name="Ramirez L."/>
            <person name="Alfaro M."/>
            <person name="Sun H."/>
            <person name="Tritt A."/>
            <person name="Yoshinaga Y."/>
            <person name="Zwiers L.-H."/>
            <person name="Turgeon B."/>
            <person name="Goodwin S."/>
            <person name="Spatafora J."/>
            <person name="Crous P."/>
            <person name="Grigoriev I."/>
        </authorList>
    </citation>
    <scope>NUCLEOTIDE SEQUENCE</scope>
    <source>
        <strain evidence="3">Tuck. ex Michener</strain>
    </source>
</reference>
<gene>
    <name evidence="3" type="ORF">EV356DRAFT_335342</name>
</gene>
<dbReference type="Gene3D" id="3.30.160.60">
    <property type="entry name" value="Classic Zinc Finger"/>
    <property type="match status" value="2"/>
</dbReference>
<evidence type="ECO:0000259" key="2">
    <source>
        <dbReference type="SMART" id="SM00355"/>
    </source>
</evidence>
<evidence type="ECO:0000256" key="1">
    <source>
        <dbReference type="SAM" id="MobiDB-lite"/>
    </source>
</evidence>
<protein>
    <recommendedName>
        <fullName evidence="2">C2H2-type domain-containing protein</fullName>
    </recommendedName>
</protein>
<keyword evidence="4" id="KW-1185">Reference proteome</keyword>
<dbReference type="Pfam" id="PF26176">
    <property type="entry name" value="zf_C2H2_17_2"/>
    <property type="match status" value="1"/>
</dbReference>